<dbReference type="SUPFAM" id="SSF50998">
    <property type="entry name" value="Quinoprotein alcohol dehydrogenase-like"/>
    <property type="match status" value="2"/>
</dbReference>
<dbReference type="InterPro" id="IPR015943">
    <property type="entry name" value="WD40/YVTN_repeat-like_dom_sf"/>
</dbReference>
<protein>
    <recommendedName>
        <fullName evidence="4">Pyrrolo-quinoline quinone</fullName>
    </recommendedName>
</protein>
<dbReference type="Gene3D" id="2.130.10.10">
    <property type="entry name" value="YVTN repeat-like/Quinoprotein amine dehydrogenase"/>
    <property type="match status" value="1"/>
</dbReference>
<dbReference type="Proteomes" id="UP000318509">
    <property type="component" value="Unassembled WGS sequence"/>
</dbReference>
<sequence>MAQRDAHDGLLSSTVQPDGSADVVTLPTAGPASGRALVPGLWLIVLLGLPAAPVAAPPRDAAQAVNATPVEILTFHGDPARTGWNRDERALTPATVRPAAFGRLWTAPVDGEIYAEPLLAAGVPVGGTPRTVVYAVTEHDLVYAFDAAAGGRLWGPVSLGTPVSRADLPCGNIEPVGITSTPVIDRASSTLYVAGLTTPDAGKTKVYTIAALDLATGGMRSGWPVVIAPPVTSGLRFDPGVQQQRGALTLLRGVVYVPFGGYWGDCGNYHGWVVGVPIASPSQQQAFVTPTHREGGIWAAGGLAADAAGSLYAATGNSDSEAAVDLGNSVVRLATVPVLAFSGQPSDFFTPSNFVVLNQTDTDLGSTAPLVLPAQPESSTPDLVFIAGKQGVAYLVNRTTMGGLAHSGPIEGVYSGCLFGGCSGNGPKVFSAAAYWDGGSSGRLILVPGRGRQPAGCQGDGGVVALRLEAAPGTRTSTFRVAWCGPSMLDPGAPSVSGVGPDGGLVWVVDTSAGVLYALNAATGAQVYASFGQDGLGNTHRFITPAVANGRVYVSAASSIVSYGLR</sequence>
<organism evidence="2 3">
    <name type="scientific">Candidatus Segetimicrobium genomatis</name>
    <dbReference type="NCBI Taxonomy" id="2569760"/>
    <lineage>
        <taxon>Bacteria</taxon>
        <taxon>Bacillati</taxon>
        <taxon>Candidatus Sysuimicrobiota</taxon>
        <taxon>Candidatus Sysuimicrobiia</taxon>
        <taxon>Candidatus Sysuimicrobiales</taxon>
        <taxon>Candidatus Segetimicrobiaceae</taxon>
        <taxon>Candidatus Segetimicrobium</taxon>
    </lineage>
</organism>
<name>A0A537JY01_9BACT</name>
<accession>A0A537JY01</accession>
<evidence type="ECO:0000313" key="2">
    <source>
        <dbReference type="EMBL" id="TMI88419.1"/>
    </source>
</evidence>
<evidence type="ECO:0000256" key="1">
    <source>
        <dbReference type="SAM" id="MobiDB-lite"/>
    </source>
</evidence>
<dbReference type="InterPro" id="IPR011047">
    <property type="entry name" value="Quinoprotein_ADH-like_sf"/>
</dbReference>
<comment type="caution">
    <text evidence="2">The sequence shown here is derived from an EMBL/GenBank/DDBJ whole genome shotgun (WGS) entry which is preliminary data.</text>
</comment>
<evidence type="ECO:0000313" key="3">
    <source>
        <dbReference type="Proteomes" id="UP000318509"/>
    </source>
</evidence>
<dbReference type="AlphaFoldDB" id="A0A537JY01"/>
<reference evidence="2 3" key="1">
    <citation type="journal article" date="2019" name="Nat. Microbiol.">
        <title>Mediterranean grassland soil C-N compound turnover is dependent on rainfall and depth, and is mediated by genomically divergent microorganisms.</title>
        <authorList>
            <person name="Diamond S."/>
            <person name="Andeer P.F."/>
            <person name="Li Z."/>
            <person name="Crits-Christoph A."/>
            <person name="Burstein D."/>
            <person name="Anantharaman K."/>
            <person name="Lane K.R."/>
            <person name="Thomas B.C."/>
            <person name="Pan C."/>
            <person name="Northen T.R."/>
            <person name="Banfield J.F."/>
        </authorList>
    </citation>
    <scope>NUCLEOTIDE SEQUENCE [LARGE SCALE GENOMIC DNA]</scope>
    <source>
        <strain evidence="2">NP_3</strain>
    </source>
</reference>
<evidence type="ECO:0008006" key="4">
    <source>
        <dbReference type="Google" id="ProtNLM"/>
    </source>
</evidence>
<gene>
    <name evidence="2" type="ORF">E6H00_12755</name>
</gene>
<dbReference type="EMBL" id="VBAK01000140">
    <property type="protein sequence ID" value="TMI88419.1"/>
    <property type="molecule type" value="Genomic_DNA"/>
</dbReference>
<feature type="region of interest" description="Disordered" evidence="1">
    <location>
        <begin position="1"/>
        <end position="22"/>
    </location>
</feature>
<proteinExistence type="predicted"/>